<dbReference type="Gene3D" id="3.90.70.10">
    <property type="entry name" value="Cysteine proteinases"/>
    <property type="match status" value="1"/>
</dbReference>
<accession>A0A6A7BI45</accession>
<dbReference type="PANTHER" id="PTHR24006">
    <property type="entry name" value="UBIQUITIN CARBOXYL-TERMINAL HYDROLASE"/>
    <property type="match status" value="1"/>
</dbReference>
<feature type="domain" description="USP" evidence="8">
    <location>
        <begin position="54"/>
        <end position="385"/>
    </location>
</feature>
<dbReference type="CDD" id="cd02257">
    <property type="entry name" value="Peptidase_C19"/>
    <property type="match status" value="1"/>
</dbReference>
<dbReference type="InterPro" id="IPR001394">
    <property type="entry name" value="Peptidase_C19_UCH"/>
</dbReference>
<dbReference type="OrthoDB" id="3787839at2759"/>
<proteinExistence type="inferred from homology"/>
<comment type="similarity">
    <text evidence="2">Belongs to the peptidase C19 family.</text>
</comment>
<evidence type="ECO:0000256" key="3">
    <source>
        <dbReference type="ARBA" id="ARBA00012759"/>
    </source>
</evidence>
<keyword evidence="6" id="KW-0378">Hydrolase</keyword>
<evidence type="ECO:0000256" key="6">
    <source>
        <dbReference type="ARBA" id="ARBA00022801"/>
    </source>
</evidence>
<dbReference type="Pfam" id="PF00443">
    <property type="entry name" value="UCH"/>
    <property type="match status" value="1"/>
</dbReference>
<evidence type="ECO:0000313" key="10">
    <source>
        <dbReference type="Proteomes" id="UP000799423"/>
    </source>
</evidence>
<gene>
    <name evidence="9" type="ORF">T440DRAFT_539094</name>
</gene>
<dbReference type="GO" id="GO:0005829">
    <property type="term" value="C:cytosol"/>
    <property type="evidence" value="ECO:0007669"/>
    <property type="project" value="TreeGrafter"/>
</dbReference>
<organism evidence="9 10">
    <name type="scientific">Plenodomus tracheiphilus IPT5</name>
    <dbReference type="NCBI Taxonomy" id="1408161"/>
    <lineage>
        <taxon>Eukaryota</taxon>
        <taxon>Fungi</taxon>
        <taxon>Dikarya</taxon>
        <taxon>Ascomycota</taxon>
        <taxon>Pezizomycotina</taxon>
        <taxon>Dothideomycetes</taxon>
        <taxon>Pleosporomycetidae</taxon>
        <taxon>Pleosporales</taxon>
        <taxon>Pleosporineae</taxon>
        <taxon>Leptosphaeriaceae</taxon>
        <taxon>Plenodomus</taxon>
    </lineage>
</organism>
<dbReference type="GO" id="GO:0004843">
    <property type="term" value="F:cysteine-type deubiquitinase activity"/>
    <property type="evidence" value="ECO:0007669"/>
    <property type="project" value="UniProtKB-EC"/>
</dbReference>
<dbReference type="PANTHER" id="PTHR24006:SF758">
    <property type="entry name" value="UBIQUITIN CARBOXYL-TERMINAL HYDROLASE 36"/>
    <property type="match status" value="1"/>
</dbReference>
<dbReference type="InterPro" id="IPR038765">
    <property type="entry name" value="Papain-like_cys_pep_sf"/>
</dbReference>
<evidence type="ECO:0000259" key="8">
    <source>
        <dbReference type="PROSITE" id="PS50235"/>
    </source>
</evidence>
<evidence type="ECO:0000256" key="5">
    <source>
        <dbReference type="ARBA" id="ARBA00022786"/>
    </source>
</evidence>
<dbReference type="PROSITE" id="PS50235">
    <property type="entry name" value="USP_3"/>
    <property type="match status" value="1"/>
</dbReference>
<evidence type="ECO:0000256" key="4">
    <source>
        <dbReference type="ARBA" id="ARBA00022670"/>
    </source>
</evidence>
<dbReference type="PROSITE" id="PS00973">
    <property type="entry name" value="USP_2"/>
    <property type="match status" value="1"/>
</dbReference>
<keyword evidence="7" id="KW-0788">Thiol protease</keyword>
<dbReference type="EC" id="3.4.19.12" evidence="3"/>
<dbReference type="GO" id="GO:0006508">
    <property type="term" value="P:proteolysis"/>
    <property type="evidence" value="ECO:0007669"/>
    <property type="project" value="UniProtKB-KW"/>
</dbReference>
<keyword evidence="4" id="KW-0645">Protease</keyword>
<evidence type="ECO:0000256" key="2">
    <source>
        <dbReference type="ARBA" id="ARBA00009085"/>
    </source>
</evidence>
<evidence type="ECO:0000256" key="7">
    <source>
        <dbReference type="ARBA" id="ARBA00022807"/>
    </source>
</evidence>
<dbReference type="InterPro" id="IPR050164">
    <property type="entry name" value="Peptidase_C19"/>
</dbReference>
<protein>
    <recommendedName>
        <fullName evidence="3">ubiquitinyl hydrolase 1</fullName>
        <ecNumber evidence="3">3.4.19.12</ecNumber>
    </recommendedName>
</protein>
<dbReference type="InterPro" id="IPR028889">
    <property type="entry name" value="USP"/>
</dbReference>
<dbReference type="SUPFAM" id="SSF54001">
    <property type="entry name" value="Cysteine proteinases"/>
    <property type="match status" value="1"/>
</dbReference>
<dbReference type="Proteomes" id="UP000799423">
    <property type="component" value="Unassembled WGS sequence"/>
</dbReference>
<dbReference type="GO" id="GO:0005634">
    <property type="term" value="C:nucleus"/>
    <property type="evidence" value="ECO:0007669"/>
    <property type="project" value="TreeGrafter"/>
</dbReference>
<dbReference type="GO" id="GO:0016579">
    <property type="term" value="P:protein deubiquitination"/>
    <property type="evidence" value="ECO:0007669"/>
    <property type="project" value="InterPro"/>
</dbReference>
<sequence length="404" mass="46097">MVRRSPRLAAADVAVAPSLEPLFRIKFELQIQRDAINNRISKRWKTHTPVRRSRGINNPNNYCYMNSTLQALMHQPSFLNWILTHRSARSSRANVVRNDCKNPVDCAGCALKGLVQRYSAGHFLPNVVPGAIAFPRDIERIAINRGMYLANTQDDSAELYQFLLREVKKATDKRVFPMWRREFHALFSLDTTVNVTCNACNQERFSSTRREQGMVLSVSNHNSTWNNVLDGYFREDVNNLTCPTCNAQTNQVARSKIVAAPQILKIRLSIFNWVPPSAPGIQGQMLKVHHHVHYPDILNLQNRQLHDHLPLRYRLSSVISHAGADINSGHYIASARGPRDDQDIRCISDSNTEQFKQSQLLQSPQRPTQVSHSVLEAYVLTYIKQDVPLTRQQRKIEALVSDMV</sequence>
<dbReference type="AlphaFoldDB" id="A0A6A7BI45"/>
<comment type="catalytic activity">
    <reaction evidence="1">
        <text>Thiol-dependent hydrolysis of ester, thioester, amide, peptide and isopeptide bonds formed by the C-terminal Gly of ubiquitin (a 76-residue protein attached to proteins as an intracellular targeting signal).</text>
        <dbReference type="EC" id="3.4.19.12"/>
    </reaction>
</comment>
<evidence type="ECO:0000256" key="1">
    <source>
        <dbReference type="ARBA" id="ARBA00000707"/>
    </source>
</evidence>
<dbReference type="EMBL" id="MU006291">
    <property type="protein sequence ID" value="KAF2855033.1"/>
    <property type="molecule type" value="Genomic_DNA"/>
</dbReference>
<dbReference type="InterPro" id="IPR018200">
    <property type="entry name" value="USP_CS"/>
</dbReference>
<reference evidence="9" key="1">
    <citation type="submission" date="2020-01" db="EMBL/GenBank/DDBJ databases">
        <authorList>
            <consortium name="DOE Joint Genome Institute"/>
            <person name="Haridas S."/>
            <person name="Albert R."/>
            <person name="Binder M."/>
            <person name="Bloem J."/>
            <person name="Labutti K."/>
            <person name="Salamov A."/>
            <person name="Andreopoulos B."/>
            <person name="Baker S.E."/>
            <person name="Barry K."/>
            <person name="Bills G."/>
            <person name="Bluhm B.H."/>
            <person name="Cannon C."/>
            <person name="Castanera R."/>
            <person name="Culley D.E."/>
            <person name="Daum C."/>
            <person name="Ezra D."/>
            <person name="Gonzalez J.B."/>
            <person name="Henrissat B."/>
            <person name="Kuo A."/>
            <person name="Liang C."/>
            <person name="Lipzen A."/>
            <person name="Lutzoni F."/>
            <person name="Magnuson J."/>
            <person name="Mondo S."/>
            <person name="Nolan M."/>
            <person name="Ohm R."/>
            <person name="Pangilinan J."/>
            <person name="Park H.-J."/>
            <person name="Ramirez L."/>
            <person name="Alfaro M."/>
            <person name="Sun H."/>
            <person name="Tritt A."/>
            <person name="Yoshinaga Y."/>
            <person name="Zwiers L.-H."/>
            <person name="Turgeon B.G."/>
            <person name="Goodwin S.B."/>
            <person name="Spatafora J.W."/>
            <person name="Crous P.W."/>
            <person name="Grigoriev I.V."/>
        </authorList>
    </citation>
    <scope>NUCLEOTIDE SEQUENCE</scope>
    <source>
        <strain evidence="9">IPT5</strain>
    </source>
</reference>
<evidence type="ECO:0000313" key="9">
    <source>
        <dbReference type="EMBL" id="KAF2855033.1"/>
    </source>
</evidence>
<keyword evidence="5" id="KW-0833">Ubl conjugation pathway</keyword>
<name>A0A6A7BI45_9PLEO</name>
<keyword evidence="10" id="KW-1185">Reference proteome</keyword>